<accession>A0A3A8NE53</accession>
<gene>
    <name evidence="1" type="ORF">D7X12_28890</name>
</gene>
<dbReference type="Pfam" id="PF13444">
    <property type="entry name" value="Acetyltransf_5"/>
    <property type="match status" value="1"/>
</dbReference>
<evidence type="ECO:0000313" key="1">
    <source>
        <dbReference type="EMBL" id="RKH37644.1"/>
    </source>
</evidence>
<dbReference type="OrthoDB" id="8438599at2"/>
<dbReference type="GO" id="GO:0016740">
    <property type="term" value="F:transferase activity"/>
    <property type="evidence" value="ECO:0007669"/>
    <property type="project" value="UniProtKB-KW"/>
</dbReference>
<reference evidence="2" key="1">
    <citation type="submission" date="2018-09" db="EMBL/GenBank/DDBJ databases">
        <authorList>
            <person name="Livingstone P.G."/>
            <person name="Whitworth D.E."/>
        </authorList>
    </citation>
    <scope>NUCLEOTIDE SEQUENCE [LARGE SCALE GENOMIC DNA]</scope>
    <source>
        <strain evidence="2">CA040B</strain>
    </source>
</reference>
<keyword evidence="1" id="KW-0808">Transferase</keyword>
<evidence type="ECO:0000313" key="2">
    <source>
        <dbReference type="Proteomes" id="UP000273405"/>
    </source>
</evidence>
<dbReference type="Gene3D" id="3.40.630.30">
    <property type="match status" value="1"/>
</dbReference>
<name>A0A3A8NE53_9BACT</name>
<dbReference type="Proteomes" id="UP000273405">
    <property type="component" value="Unassembled WGS sequence"/>
</dbReference>
<dbReference type="AlphaFoldDB" id="A0A3A8NE53"/>
<sequence length="265" mass="29581">MTPLSSRVADTQRELDDALRVRWEVFGAELRMLGDKQPHAPREANCFDTLPTTAHVLVYAGEEPVATSRLLLPNPEVAASAGSVLGLDIERKLDLSQLAAPGRVFAETTRYCVSRHNRNGAVMPRLQTELYRESRRRGVTHWIAAANMETDSPEEADLLYRAAARRGWVSDRYPVRTREFPAPPPAPVAPFLKPLELERARKGELDGLRMPRVLSLFADKLGARFIGPPHYDKAFHRFTVPLVAALDEIPQGTLRLFARLDADAA</sequence>
<dbReference type="InterPro" id="IPR016181">
    <property type="entry name" value="Acyl_CoA_acyltransferase"/>
</dbReference>
<dbReference type="SUPFAM" id="SSF55729">
    <property type="entry name" value="Acyl-CoA N-acyltransferases (Nat)"/>
    <property type="match status" value="1"/>
</dbReference>
<keyword evidence="2" id="KW-1185">Reference proteome</keyword>
<organism evidence="1 2">
    <name type="scientific">Corallococcus sicarius</name>
    <dbReference type="NCBI Taxonomy" id="2316726"/>
    <lineage>
        <taxon>Bacteria</taxon>
        <taxon>Pseudomonadati</taxon>
        <taxon>Myxococcota</taxon>
        <taxon>Myxococcia</taxon>
        <taxon>Myxococcales</taxon>
        <taxon>Cystobacterineae</taxon>
        <taxon>Myxococcaceae</taxon>
        <taxon>Corallococcus</taxon>
    </lineage>
</organism>
<protein>
    <submittedName>
        <fullName evidence="1">GNAT family N-acetyltransferase</fullName>
    </submittedName>
</protein>
<comment type="caution">
    <text evidence="1">The sequence shown here is derived from an EMBL/GenBank/DDBJ whole genome shotgun (WGS) entry which is preliminary data.</text>
</comment>
<proteinExistence type="predicted"/>
<dbReference type="RefSeq" id="WP_120628483.1">
    <property type="nucleotide sequence ID" value="NZ_RAWG01000229.1"/>
</dbReference>
<dbReference type="EMBL" id="RAWG01000229">
    <property type="protein sequence ID" value="RKH37644.1"/>
    <property type="molecule type" value="Genomic_DNA"/>
</dbReference>